<dbReference type="AlphaFoldDB" id="A0AAW0ZKC2"/>
<dbReference type="Proteomes" id="UP001432146">
    <property type="component" value="Unassembled WGS sequence"/>
</dbReference>
<evidence type="ECO:0000313" key="3">
    <source>
        <dbReference type="EMBL" id="KAK9297133.1"/>
    </source>
</evidence>
<feature type="region of interest" description="Disordered" evidence="1">
    <location>
        <begin position="50"/>
        <end position="84"/>
    </location>
</feature>
<organism evidence="3 4">
    <name type="scientific">Tetragonisca angustula</name>
    <dbReference type="NCBI Taxonomy" id="166442"/>
    <lineage>
        <taxon>Eukaryota</taxon>
        <taxon>Metazoa</taxon>
        <taxon>Ecdysozoa</taxon>
        <taxon>Arthropoda</taxon>
        <taxon>Hexapoda</taxon>
        <taxon>Insecta</taxon>
        <taxon>Pterygota</taxon>
        <taxon>Neoptera</taxon>
        <taxon>Endopterygota</taxon>
        <taxon>Hymenoptera</taxon>
        <taxon>Apocrita</taxon>
        <taxon>Aculeata</taxon>
        <taxon>Apoidea</taxon>
        <taxon>Anthophila</taxon>
        <taxon>Apidae</taxon>
        <taxon>Tetragonisca</taxon>
    </lineage>
</organism>
<sequence length="122" mass="14057">MQAQNRDTTGCERGLVPRSSKPCDTHCGYKRTYRACSSAIFSTTELKREETRRGLSRRVLPDMREPARDYTHHETSSDRHTHLPRKRLAMLRRGISIAPLLLSSNVSLLCVIHSDIHIHMYI</sequence>
<keyword evidence="2" id="KW-0812">Transmembrane</keyword>
<protein>
    <submittedName>
        <fullName evidence="3">Uncharacterized protein</fullName>
    </submittedName>
</protein>
<name>A0AAW0ZKC2_9HYME</name>
<feature type="transmembrane region" description="Helical" evidence="2">
    <location>
        <begin position="95"/>
        <end position="114"/>
    </location>
</feature>
<evidence type="ECO:0000313" key="4">
    <source>
        <dbReference type="Proteomes" id="UP001432146"/>
    </source>
</evidence>
<feature type="region of interest" description="Disordered" evidence="1">
    <location>
        <begin position="1"/>
        <end position="23"/>
    </location>
</feature>
<keyword evidence="4" id="KW-1185">Reference proteome</keyword>
<accession>A0AAW0ZKC2</accession>
<gene>
    <name evidence="3" type="ORF">QLX08_009068</name>
</gene>
<keyword evidence="2" id="KW-0472">Membrane</keyword>
<keyword evidence="2" id="KW-1133">Transmembrane helix</keyword>
<dbReference type="EMBL" id="JAWNGG020000195">
    <property type="protein sequence ID" value="KAK9297133.1"/>
    <property type="molecule type" value="Genomic_DNA"/>
</dbReference>
<reference evidence="3 4" key="1">
    <citation type="submission" date="2024-05" db="EMBL/GenBank/DDBJ databases">
        <title>The nuclear and mitochondrial genome assemblies of Tetragonisca angustula (Apidae: Meliponini), a tiny yet remarkable pollinator in the Neotropics.</title>
        <authorList>
            <person name="Ferrari R."/>
            <person name="Ricardo P.C."/>
            <person name="Dias F.C."/>
            <person name="Araujo N.S."/>
            <person name="Soares D.O."/>
            <person name="Zhou Q.-S."/>
            <person name="Zhu C.-D."/>
            <person name="Coutinho L."/>
            <person name="Airas M.C."/>
            <person name="Batista T.M."/>
        </authorList>
    </citation>
    <scope>NUCLEOTIDE SEQUENCE [LARGE SCALE GENOMIC DNA]</scope>
    <source>
        <strain evidence="3">ASF017062</strain>
        <tissue evidence="3">Abdomen</tissue>
    </source>
</reference>
<evidence type="ECO:0000256" key="2">
    <source>
        <dbReference type="SAM" id="Phobius"/>
    </source>
</evidence>
<proteinExistence type="predicted"/>
<comment type="caution">
    <text evidence="3">The sequence shown here is derived from an EMBL/GenBank/DDBJ whole genome shotgun (WGS) entry which is preliminary data.</text>
</comment>
<evidence type="ECO:0000256" key="1">
    <source>
        <dbReference type="SAM" id="MobiDB-lite"/>
    </source>
</evidence>
<feature type="compositionally biased region" description="Basic and acidic residues" evidence="1">
    <location>
        <begin position="50"/>
        <end position="81"/>
    </location>
</feature>